<reference evidence="2 3" key="1">
    <citation type="submission" date="2018-01" db="EMBL/GenBank/DDBJ databases">
        <title>Whole genome sequencing of Histamine producing bacteria.</title>
        <authorList>
            <person name="Butler K."/>
        </authorList>
    </citation>
    <scope>NUCLEOTIDE SEQUENCE [LARGE SCALE GENOMIC DNA]</scope>
    <source>
        <strain evidence="2 3">DSM 24669</strain>
    </source>
</reference>
<dbReference type="Pfam" id="PF04964">
    <property type="entry name" value="Flp_Fap"/>
    <property type="match status" value="1"/>
</dbReference>
<protein>
    <submittedName>
        <fullName evidence="2">Flp family type IVb pilin</fullName>
    </submittedName>
</protein>
<dbReference type="EMBL" id="PYLZ01000009">
    <property type="protein sequence ID" value="PSW23170.1"/>
    <property type="molecule type" value="Genomic_DNA"/>
</dbReference>
<evidence type="ECO:0000313" key="2">
    <source>
        <dbReference type="EMBL" id="PSW23170.1"/>
    </source>
</evidence>
<proteinExistence type="predicted"/>
<dbReference type="AlphaFoldDB" id="A0A0J8V7M3"/>
<keyword evidence="1" id="KW-1133">Transmembrane helix</keyword>
<dbReference type="Proteomes" id="UP000240481">
    <property type="component" value="Unassembled WGS sequence"/>
</dbReference>
<evidence type="ECO:0000256" key="1">
    <source>
        <dbReference type="SAM" id="Phobius"/>
    </source>
</evidence>
<evidence type="ECO:0000313" key="3">
    <source>
        <dbReference type="Proteomes" id="UP000240481"/>
    </source>
</evidence>
<dbReference type="STRING" id="680026.AB733_19175"/>
<keyword evidence="1" id="KW-0472">Membrane</keyword>
<feature type="transmembrane region" description="Helical" evidence="1">
    <location>
        <begin position="21"/>
        <end position="43"/>
    </location>
</feature>
<sequence length="70" mass="7295">MEWKMKKLMTDFWKNEEGITAIEYAMLGVAMAVGLTAIMGSSADGAEKGFLGSLKSAFTSIAGKISGAGS</sequence>
<name>A0A0J8V7M3_9GAMM</name>
<dbReference type="InterPro" id="IPR007047">
    <property type="entry name" value="Flp_Fap"/>
</dbReference>
<comment type="caution">
    <text evidence="2">The sequence shown here is derived from an EMBL/GenBank/DDBJ whole genome shotgun (WGS) entry which is preliminary data.</text>
</comment>
<accession>A0A0J8V7M3</accession>
<organism evidence="2 3">
    <name type="scientific">Photobacterium swingsii</name>
    <dbReference type="NCBI Taxonomy" id="680026"/>
    <lineage>
        <taxon>Bacteria</taxon>
        <taxon>Pseudomonadati</taxon>
        <taxon>Pseudomonadota</taxon>
        <taxon>Gammaproteobacteria</taxon>
        <taxon>Vibrionales</taxon>
        <taxon>Vibrionaceae</taxon>
        <taxon>Photobacterium</taxon>
    </lineage>
</organism>
<dbReference type="OrthoDB" id="5690605at2"/>
<keyword evidence="1" id="KW-0812">Transmembrane</keyword>
<gene>
    <name evidence="2" type="ORF">C9I94_16220</name>
</gene>
<keyword evidence="3" id="KW-1185">Reference proteome</keyword>